<dbReference type="InterPro" id="IPR036271">
    <property type="entry name" value="Tet_transcr_reg_TetR-rel_C_sf"/>
</dbReference>
<evidence type="ECO:0000313" key="6">
    <source>
        <dbReference type="EMBL" id="GGB11386.1"/>
    </source>
</evidence>
<keyword evidence="7" id="KW-1185">Reference proteome</keyword>
<evidence type="ECO:0000256" key="2">
    <source>
        <dbReference type="ARBA" id="ARBA00023125"/>
    </source>
</evidence>
<dbReference type="PANTHER" id="PTHR47506:SF7">
    <property type="entry name" value="TRANSCRIPTIONAL REGULATORY PROTEIN"/>
    <property type="match status" value="1"/>
</dbReference>
<dbReference type="Proteomes" id="UP000646478">
    <property type="component" value="Unassembled WGS sequence"/>
</dbReference>
<reference evidence="6" key="1">
    <citation type="journal article" date="2014" name="Int. J. Syst. Evol. Microbiol.">
        <title>Complete genome sequence of Corynebacterium casei LMG S-19264T (=DSM 44701T), isolated from a smear-ripened cheese.</title>
        <authorList>
            <consortium name="US DOE Joint Genome Institute (JGI-PGF)"/>
            <person name="Walter F."/>
            <person name="Albersmeier A."/>
            <person name="Kalinowski J."/>
            <person name="Ruckert C."/>
        </authorList>
    </citation>
    <scope>NUCLEOTIDE SEQUENCE</scope>
    <source>
        <strain evidence="6">CGMCC 1.15082</strain>
    </source>
</reference>
<comment type="caution">
    <text evidence="6">The sequence shown here is derived from an EMBL/GenBank/DDBJ whole genome shotgun (WGS) entry which is preliminary data.</text>
</comment>
<evidence type="ECO:0000259" key="5">
    <source>
        <dbReference type="PROSITE" id="PS50977"/>
    </source>
</evidence>
<protein>
    <submittedName>
        <fullName evidence="6">TetR family transcriptional regulator</fullName>
    </submittedName>
</protein>
<name>A0A916WKU2_9HYPH</name>
<evidence type="ECO:0000313" key="7">
    <source>
        <dbReference type="Proteomes" id="UP000646478"/>
    </source>
</evidence>
<evidence type="ECO:0000256" key="3">
    <source>
        <dbReference type="ARBA" id="ARBA00023163"/>
    </source>
</evidence>
<dbReference type="SUPFAM" id="SSF46689">
    <property type="entry name" value="Homeodomain-like"/>
    <property type="match status" value="1"/>
</dbReference>
<dbReference type="RefSeq" id="WP_188826329.1">
    <property type="nucleotide sequence ID" value="NZ_BMHH01000033.1"/>
</dbReference>
<dbReference type="InterPro" id="IPR001647">
    <property type="entry name" value="HTH_TetR"/>
</dbReference>
<dbReference type="InterPro" id="IPR054156">
    <property type="entry name" value="YxaF_TetR_C"/>
</dbReference>
<feature type="domain" description="HTH tetR-type" evidence="5">
    <location>
        <begin position="9"/>
        <end position="69"/>
    </location>
</feature>
<accession>A0A916WKU2</accession>
<sequence length="198" mass="21407">MRVSREQMAENRIRILDEACRLFQSKGFDSVTVAEVMGAAGMTHGGFYGHFESKDDLIGQTLIHRLAKASGIDDADAFCAAYLSSRHRDDVAHGCPISALAGETPRQTPAAHQAMSDGIRAQIARLTEAMGDAGDATARRNAIGNWSAMVGALILARATQDRDLAEEILTETRNWIATAAPTLPGPRKKHSRFGRFDA</sequence>
<proteinExistence type="predicted"/>
<evidence type="ECO:0000256" key="4">
    <source>
        <dbReference type="PROSITE-ProRule" id="PRU00335"/>
    </source>
</evidence>
<dbReference type="EMBL" id="BMHH01000033">
    <property type="protein sequence ID" value="GGB11386.1"/>
    <property type="molecule type" value="Genomic_DNA"/>
</dbReference>
<dbReference type="PANTHER" id="PTHR47506">
    <property type="entry name" value="TRANSCRIPTIONAL REGULATORY PROTEIN"/>
    <property type="match status" value="1"/>
</dbReference>
<dbReference type="GO" id="GO:0003677">
    <property type="term" value="F:DNA binding"/>
    <property type="evidence" value="ECO:0007669"/>
    <property type="project" value="UniProtKB-UniRule"/>
</dbReference>
<dbReference type="PROSITE" id="PS50977">
    <property type="entry name" value="HTH_TETR_2"/>
    <property type="match status" value="1"/>
</dbReference>
<organism evidence="6 7">
    <name type="scientific">Brucella endophytica</name>
    <dbReference type="NCBI Taxonomy" id="1963359"/>
    <lineage>
        <taxon>Bacteria</taxon>
        <taxon>Pseudomonadati</taxon>
        <taxon>Pseudomonadota</taxon>
        <taxon>Alphaproteobacteria</taxon>
        <taxon>Hyphomicrobiales</taxon>
        <taxon>Brucellaceae</taxon>
        <taxon>Brucella/Ochrobactrum group</taxon>
        <taxon>Brucella</taxon>
    </lineage>
</organism>
<dbReference type="Gene3D" id="1.10.357.10">
    <property type="entry name" value="Tetracycline Repressor, domain 2"/>
    <property type="match status" value="1"/>
</dbReference>
<gene>
    <name evidence="6" type="ORF">GCM10011491_44130</name>
</gene>
<dbReference type="Gene3D" id="1.10.10.60">
    <property type="entry name" value="Homeodomain-like"/>
    <property type="match status" value="1"/>
</dbReference>
<dbReference type="Pfam" id="PF00440">
    <property type="entry name" value="TetR_N"/>
    <property type="match status" value="1"/>
</dbReference>
<keyword evidence="3" id="KW-0804">Transcription</keyword>
<evidence type="ECO:0000256" key="1">
    <source>
        <dbReference type="ARBA" id="ARBA00023015"/>
    </source>
</evidence>
<dbReference type="AlphaFoldDB" id="A0A916WKU2"/>
<dbReference type="Pfam" id="PF21993">
    <property type="entry name" value="TetR_C_13_2"/>
    <property type="match status" value="1"/>
</dbReference>
<dbReference type="SUPFAM" id="SSF48498">
    <property type="entry name" value="Tetracyclin repressor-like, C-terminal domain"/>
    <property type="match status" value="1"/>
</dbReference>
<keyword evidence="1" id="KW-0805">Transcription regulation</keyword>
<feature type="DNA-binding region" description="H-T-H motif" evidence="4">
    <location>
        <begin position="32"/>
        <end position="51"/>
    </location>
</feature>
<keyword evidence="2 4" id="KW-0238">DNA-binding</keyword>
<reference evidence="6" key="2">
    <citation type="submission" date="2020-09" db="EMBL/GenBank/DDBJ databases">
        <authorList>
            <person name="Sun Q."/>
            <person name="Zhou Y."/>
        </authorList>
    </citation>
    <scope>NUCLEOTIDE SEQUENCE</scope>
    <source>
        <strain evidence="6">CGMCC 1.15082</strain>
    </source>
</reference>
<dbReference type="PRINTS" id="PR00455">
    <property type="entry name" value="HTHTETR"/>
</dbReference>
<dbReference type="InterPro" id="IPR009057">
    <property type="entry name" value="Homeodomain-like_sf"/>
</dbReference>